<evidence type="ECO:0000313" key="3">
    <source>
        <dbReference type="Proteomes" id="UP000311382"/>
    </source>
</evidence>
<reference evidence="2 3" key="1">
    <citation type="submission" date="2019-03" db="EMBL/GenBank/DDBJ databases">
        <title>Rhodosporidium diobovatum UCD-FST 08-225 genome sequencing, assembly, and annotation.</title>
        <authorList>
            <person name="Fakankun I.U."/>
            <person name="Fristensky B."/>
            <person name="Levin D.B."/>
        </authorList>
    </citation>
    <scope>NUCLEOTIDE SEQUENCE [LARGE SCALE GENOMIC DNA]</scope>
    <source>
        <strain evidence="2 3">UCD-FST 08-225</strain>
    </source>
</reference>
<dbReference type="AlphaFoldDB" id="A0A5C5G294"/>
<protein>
    <submittedName>
        <fullName evidence="2">Uncharacterized protein</fullName>
    </submittedName>
</protein>
<proteinExistence type="predicted"/>
<feature type="region of interest" description="Disordered" evidence="1">
    <location>
        <begin position="219"/>
        <end position="281"/>
    </location>
</feature>
<evidence type="ECO:0000256" key="1">
    <source>
        <dbReference type="SAM" id="MobiDB-lite"/>
    </source>
</evidence>
<dbReference type="EMBL" id="SOZI01000016">
    <property type="protein sequence ID" value="TNY23025.1"/>
    <property type="molecule type" value="Genomic_DNA"/>
</dbReference>
<feature type="compositionally biased region" description="Low complexity" evidence="1">
    <location>
        <begin position="219"/>
        <end position="236"/>
    </location>
</feature>
<accession>A0A5C5G294</accession>
<name>A0A5C5G294_9BASI</name>
<dbReference type="OrthoDB" id="2529972at2759"/>
<organism evidence="2 3">
    <name type="scientific">Rhodotorula diobovata</name>
    <dbReference type="NCBI Taxonomy" id="5288"/>
    <lineage>
        <taxon>Eukaryota</taxon>
        <taxon>Fungi</taxon>
        <taxon>Dikarya</taxon>
        <taxon>Basidiomycota</taxon>
        <taxon>Pucciniomycotina</taxon>
        <taxon>Microbotryomycetes</taxon>
        <taxon>Sporidiobolales</taxon>
        <taxon>Sporidiobolaceae</taxon>
        <taxon>Rhodotorula</taxon>
    </lineage>
</organism>
<gene>
    <name evidence="2" type="ORF">DMC30DRAFT_77267</name>
</gene>
<dbReference type="Proteomes" id="UP000311382">
    <property type="component" value="Unassembled WGS sequence"/>
</dbReference>
<comment type="caution">
    <text evidence="2">The sequence shown here is derived from an EMBL/GenBank/DDBJ whole genome shotgun (WGS) entry which is preliminary data.</text>
</comment>
<keyword evidence="3" id="KW-1185">Reference proteome</keyword>
<evidence type="ECO:0000313" key="2">
    <source>
        <dbReference type="EMBL" id="TNY23025.1"/>
    </source>
</evidence>
<sequence>MQAARRSSLFAVRSPSVHDMRYACIKTASAGVAQVDVQLSSGRCAYDTKYRPQSLRSKGHASRRVSQSFVCRVLSPCCNDQQGLRSGPRLSLWLWACAAVRRQPEPLENAVGPRSPPSVATKCPFVGRCAFKALTWAVAGREPAGNGLAALCRTLLRVESAGEPCLSRDKRFQRIWRSRLRQESLARRNVPLLLTSTSARPTMLRTLFRGFFRGKSAAAPAASAPTTPVPAASSAPDTLRAAATPSTAREGPVTAADPTLKASAPTPPSTDKPAVRSPTDPAAEYQRRLEERFGGQDASALGTLVNGQPEGLAPHVKRNMFRVI</sequence>